<sequence>MILHFILEFINILRAIISTLLFGKAITSWTNSCEWLLLLDYIRSGLLERLTNNVKVCKIRIYIIGYFTKGCFELREE</sequence>
<evidence type="ECO:0000313" key="2">
    <source>
        <dbReference type="Proteomes" id="UP000030185"/>
    </source>
</evidence>
<reference evidence="1 2" key="1">
    <citation type="submission" date="2014-09" db="EMBL/GenBank/DDBJ databases">
        <title>Sporocytophaga myxococcoides PG-01 genome sequencing.</title>
        <authorList>
            <person name="Liu L."/>
            <person name="Gao P.J."/>
            <person name="Chen G.J."/>
            <person name="Wang L.S."/>
        </authorList>
    </citation>
    <scope>NUCLEOTIDE SEQUENCE [LARGE SCALE GENOMIC DNA]</scope>
    <source>
        <strain evidence="1 2">PG-01</strain>
    </source>
</reference>
<dbReference type="Proteomes" id="UP000030185">
    <property type="component" value="Unassembled WGS sequence"/>
</dbReference>
<organism evidence="1 2">
    <name type="scientific">Sporocytophaga myxococcoides</name>
    <dbReference type="NCBI Taxonomy" id="153721"/>
    <lineage>
        <taxon>Bacteria</taxon>
        <taxon>Pseudomonadati</taxon>
        <taxon>Bacteroidota</taxon>
        <taxon>Cytophagia</taxon>
        <taxon>Cytophagales</taxon>
        <taxon>Cytophagaceae</taxon>
        <taxon>Sporocytophaga</taxon>
    </lineage>
</organism>
<proteinExistence type="predicted"/>
<keyword evidence="2" id="KW-1185">Reference proteome</keyword>
<evidence type="ECO:0000313" key="1">
    <source>
        <dbReference type="EMBL" id="GAL86046.1"/>
    </source>
</evidence>
<gene>
    <name evidence="1" type="ORF">MYP_3275</name>
</gene>
<dbReference type="EMBL" id="BBLT01000006">
    <property type="protein sequence ID" value="GAL86046.1"/>
    <property type="molecule type" value="Genomic_DNA"/>
</dbReference>
<name>A0A098LGD6_9BACT</name>
<accession>A0A098LGD6</accession>
<protein>
    <submittedName>
        <fullName evidence="1">Uncharacterized protein</fullName>
    </submittedName>
</protein>
<comment type="caution">
    <text evidence="1">The sequence shown here is derived from an EMBL/GenBank/DDBJ whole genome shotgun (WGS) entry which is preliminary data.</text>
</comment>
<dbReference type="RefSeq" id="WP_045465191.1">
    <property type="nucleotide sequence ID" value="NZ_BBLT01000006.1"/>
</dbReference>
<dbReference type="AlphaFoldDB" id="A0A098LGD6"/>